<keyword evidence="5" id="KW-1185">Reference proteome</keyword>
<dbReference type="Proteomes" id="UP000070412">
    <property type="component" value="Unassembled WGS sequence"/>
</dbReference>
<feature type="compositionally biased region" description="Basic residues" evidence="2">
    <location>
        <begin position="101"/>
        <end position="120"/>
    </location>
</feature>
<reference evidence="5" key="1">
    <citation type="journal article" date="2020" name="PLoS Negl. Trop. Dis.">
        <title>High-quality nuclear genome for Sarcoptes scabiei-A critical resource for a neglected parasite.</title>
        <authorList>
            <person name="Korhonen P.K."/>
            <person name="Gasser R.B."/>
            <person name="Ma G."/>
            <person name="Wang T."/>
            <person name="Stroehlein A.J."/>
            <person name="Young N.D."/>
            <person name="Ang C.S."/>
            <person name="Fernando D.D."/>
            <person name="Lu H.C."/>
            <person name="Taylor S."/>
            <person name="Reynolds S.L."/>
            <person name="Mofiz E."/>
            <person name="Najaraj S.H."/>
            <person name="Gowda H."/>
            <person name="Madugundu A."/>
            <person name="Renuse S."/>
            <person name="Holt D."/>
            <person name="Pandey A."/>
            <person name="Papenfuss A.T."/>
            <person name="Fischer K."/>
        </authorList>
    </citation>
    <scope>NUCLEOTIDE SEQUENCE [LARGE SCALE GENOMIC DNA]</scope>
</reference>
<organism evidence="3">
    <name type="scientific">Sarcoptes scabiei</name>
    <name type="common">Itch mite</name>
    <name type="synonym">Acarus scabiei</name>
    <dbReference type="NCBI Taxonomy" id="52283"/>
    <lineage>
        <taxon>Eukaryota</taxon>
        <taxon>Metazoa</taxon>
        <taxon>Ecdysozoa</taxon>
        <taxon>Arthropoda</taxon>
        <taxon>Chelicerata</taxon>
        <taxon>Arachnida</taxon>
        <taxon>Acari</taxon>
        <taxon>Acariformes</taxon>
        <taxon>Sarcoptiformes</taxon>
        <taxon>Astigmata</taxon>
        <taxon>Psoroptidia</taxon>
        <taxon>Sarcoptoidea</taxon>
        <taxon>Sarcoptidae</taxon>
        <taxon>Sarcoptinae</taxon>
        <taxon>Sarcoptes</taxon>
    </lineage>
</organism>
<evidence type="ECO:0000313" key="3">
    <source>
        <dbReference type="EMBL" id="KAF7493485.1"/>
    </source>
</evidence>
<dbReference type="PANTHER" id="PTHR34253">
    <property type="entry name" value="PROTEIN LLP HOMOLOG"/>
    <property type="match status" value="1"/>
</dbReference>
<dbReference type="InterPro" id="IPR018784">
    <property type="entry name" value="LLPH-like"/>
</dbReference>
<evidence type="ECO:0000256" key="1">
    <source>
        <dbReference type="ARBA" id="ARBA00034118"/>
    </source>
</evidence>
<gene>
    <name evidence="3" type="ORF">SSS_3347</name>
</gene>
<dbReference type="Pfam" id="PF10169">
    <property type="entry name" value="LLPH"/>
    <property type="match status" value="1"/>
</dbReference>
<name>A0A834VF98_SARSC</name>
<protein>
    <submittedName>
        <fullName evidence="3">Protein LLP -like protein</fullName>
    </submittedName>
</protein>
<evidence type="ECO:0000313" key="4">
    <source>
        <dbReference type="EnsemblMetazoa" id="KAF7493485.1"/>
    </source>
</evidence>
<dbReference type="GO" id="GO:0003723">
    <property type="term" value="F:RNA binding"/>
    <property type="evidence" value="ECO:0007669"/>
    <property type="project" value="TreeGrafter"/>
</dbReference>
<comment type="similarity">
    <text evidence="1">Belongs to the learning-associated protein family.</text>
</comment>
<dbReference type="OrthoDB" id="6257894at2759"/>
<dbReference type="AlphaFoldDB" id="A0A834VF98"/>
<dbReference type="EnsemblMetazoa" id="SSS_3347s_mrna">
    <property type="protein sequence ID" value="KAF7493485.1"/>
    <property type="gene ID" value="SSS_3347"/>
</dbReference>
<accession>A0A834VF98</accession>
<evidence type="ECO:0000256" key="2">
    <source>
        <dbReference type="SAM" id="MobiDB-lite"/>
    </source>
</evidence>
<proteinExistence type="inferred from homology"/>
<dbReference type="GO" id="GO:0005730">
    <property type="term" value="C:nucleolus"/>
    <property type="evidence" value="ECO:0007669"/>
    <property type="project" value="TreeGrafter"/>
</dbReference>
<feature type="region of interest" description="Disordered" evidence="2">
    <location>
        <begin position="61"/>
        <end position="120"/>
    </location>
</feature>
<dbReference type="PANTHER" id="PTHR34253:SF1">
    <property type="entry name" value="PROTEIN LLP HOMOLOG"/>
    <property type="match status" value="1"/>
</dbReference>
<sequence length="120" mass="14490">MAKSIRSKQKRKMRAIKRIRYGKKELKRLEEMVSKSLEREAKAIDDLEHFRLEQKKSMDIDDSFEGDSTISIKPMETDQNERNRKTMQNKFGQYPEWMNGRRLKRQKSLAKRLKNKKTKK</sequence>
<reference evidence="3" key="2">
    <citation type="submission" date="2020-01" db="EMBL/GenBank/DDBJ databases">
        <authorList>
            <person name="Korhonen P.K.K."/>
            <person name="Guangxu M.G."/>
            <person name="Wang T.W."/>
            <person name="Stroehlein A.J.S."/>
            <person name="Young N.D."/>
            <person name="Ang C.-S.A."/>
            <person name="Fernando D.W.F."/>
            <person name="Lu H.L."/>
            <person name="Taylor S.T."/>
            <person name="Ehtesham M.E.M."/>
            <person name="Najaraj S.H.N."/>
            <person name="Harsha G.H.G."/>
            <person name="Madugundu A.M."/>
            <person name="Renuse S.R."/>
            <person name="Holt D.H."/>
            <person name="Pandey A.P."/>
            <person name="Papenfuss A.P."/>
            <person name="Gasser R.B.G."/>
            <person name="Fischer K.F."/>
        </authorList>
    </citation>
    <scope>NUCLEOTIDE SEQUENCE</scope>
    <source>
        <strain evidence="3">SSS_KF_BRIS2020</strain>
    </source>
</reference>
<dbReference type="GO" id="GO:0001099">
    <property type="term" value="F:basal RNA polymerase II transcription machinery binding"/>
    <property type="evidence" value="ECO:0007669"/>
    <property type="project" value="TreeGrafter"/>
</dbReference>
<feature type="compositionally biased region" description="Basic and acidic residues" evidence="2">
    <location>
        <begin position="75"/>
        <end position="84"/>
    </location>
</feature>
<reference evidence="4" key="3">
    <citation type="submission" date="2022-06" db="UniProtKB">
        <authorList>
            <consortium name="EnsemblMetazoa"/>
        </authorList>
    </citation>
    <scope>IDENTIFICATION</scope>
</reference>
<dbReference type="EMBL" id="WVUK01000055">
    <property type="protein sequence ID" value="KAF7493485.1"/>
    <property type="molecule type" value="Genomic_DNA"/>
</dbReference>
<dbReference type="GO" id="GO:0097484">
    <property type="term" value="P:dendrite extension"/>
    <property type="evidence" value="ECO:0007669"/>
    <property type="project" value="TreeGrafter"/>
</dbReference>
<evidence type="ECO:0000313" key="5">
    <source>
        <dbReference type="Proteomes" id="UP000070412"/>
    </source>
</evidence>